<evidence type="ECO:0000259" key="5">
    <source>
        <dbReference type="PROSITE" id="PS50305"/>
    </source>
</evidence>
<reference evidence="6" key="1">
    <citation type="submission" date="2020-10" db="EMBL/GenBank/DDBJ databases">
        <title>Ca. Dormibacterota MAGs.</title>
        <authorList>
            <person name="Montgomery K."/>
        </authorList>
    </citation>
    <scope>NUCLEOTIDE SEQUENCE [LARGE SCALE GENOMIC DNA]</scope>
    <source>
        <strain evidence="6">SC8812_S17_10</strain>
    </source>
</reference>
<dbReference type="InterPro" id="IPR026591">
    <property type="entry name" value="Sirtuin_cat_small_dom_sf"/>
</dbReference>
<evidence type="ECO:0000313" key="6">
    <source>
        <dbReference type="EMBL" id="MBJ7601489.1"/>
    </source>
</evidence>
<evidence type="ECO:0000256" key="3">
    <source>
        <dbReference type="ARBA" id="ARBA00023027"/>
    </source>
</evidence>
<dbReference type="SUPFAM" id="SSF52467">
    <property type="entry name" value="DHS-like NAD/FAD-binding domain"/>
    <property type="match status" value="1"/>
</dbReference>
<name>A0A934NC17_9BACT</name>
<dbReference type="Gene3D" id="3.30.1600.10">
    <property type="entry name" value="SIR2/SIRT2 'Small Domain"/>
    <property type="match status" value="1"/>
</dbReference>
<keyword evidence="3" id="KW-0520">NAD</keyword>
<protein>
    <recommendedName>
        <fullName evidence="1">protein acetyllysine N-acetyltransferase</fullName>
        <ecNumber evidence="1">2.3.1.286</ecNumber>
    </recommendedName>
</protein>
<dbReference type="AlphaFoldDB" id="A0A934NC17"/>
<dbReference type="PANTHER" id="PTHR11085:SF10">
    <property type="entry name" value="NAD-DEPENDENT PROTEIN DEACYLASE SIRTUIN-5, MITOCHONDRIAL-RELATED"/>
    <property type="match status" value="1"/>
</dbReference>
<dbReference type="InterPro" id="IPR029035">
    <property type="entry name" value="DHS-like_NAD/FAD-binding_dom"/>
</dbReference>
<keyword evidence="4" id="KW-0862">Zinc</keyword>
<evidence type="ECO:0000256" key="1">
    <source>
        <dbReference type="ARBA" id="ARBA00012928"/>
    </source>
</evidence>
<evidence type="ECO:0000313" key="7">
    <source>
        <dbReference type="Proteomes" id="UP000612893"/>
    </source>
</evidence>
<dbReference type="Pfam" id="PF02146">
    <property type="entry name" value="SIR2"/>
    <property type="match status" value="1"/>
</dbReference>
<dbReference type="EC" id="2.3.1.286" evidence="1"/>
<sequence length="248" mass="26670">MEGLAEAARLVGAARRGVAFTGAGVSAESGIRTFRGQDGLWKQYDPVRTSTLSYFLQDPAYYWQVSRERWHTYREARPNPGHLALAELEADGHLAGVVTQNTDGLHREAGSRRLIELHGNGRTVRCLDCGASEPRAEVQARLEAELPPRCLTCGGIHIKPAVVFFGEPLPPGSIGEAVQLAADCDLMMVVGSSLAVRPAADIPLFAIRQGAPLLILNDEPTPLDELATVVLRGRAGEILPEIRHLAGG</sequence>
<dbReference type="InterPro" id="IPR026590">
    <property type="entry name" value="Ssirtuin_cat_dom"/>
</dbReference>
<dbReference type="CDD" id="cd01407">
    <property type="entry name" value="SIR2-fam"/>
    <property type="match status" value="1"/>
</dbReference>
<comment type="caution">
    <text evidence="6">The sequence shown here is derived from an EMBL/GenBank/DDBJ whole genome shotgun (WGS) entry which is preliminary data.</text>
</comment>
<proteinExistence type="predicted"/>
<feature type="binding site" evidence="4">
    <location>
        <position position="153"/>
    </location>
    <ligand>
        <name>Zn(2+)</name>
        <dbReference type="ChEBI" id="CHEBI:29105"/>
    </ligand>
</feature>
<feature type="binding site" evidence="4">
    <location>
        <position position="129"/>
    </location>
    <ligand>
        <name>Zn(2+)</name>
        <dbReference type="ChEBI" id="CHEBI:29105"/>
    </ligand>
</feature>
<dbReference type="RefSeq" id="WP_338205742.1">
    <property type="nucleotide sequence ID" value="NZ_JAEKNR010000247.1"/>
</dbReference>
<dbReference type="EMBL" id="JAEKNR010000247">
    <property type="protein sequence ID" value="MBJ7601489.1"/>
    <property type="molecule type" value="Genomic_DNA"/>
</dbReference>
<dbReference type="Proteomes" id="UP000612893">
    <property type="component" value="Unassembled WGS sequence"/>
</dbReference>
<dbReference type="GO" id="GO:0034979">
    <property type="term" value="F:NAD-dependent protein lysine deacetylase activity"/>
    <property type="evidence" value="ECO:0007669"/>
    <property type="project" value="UniProtKB-EC"/>
</dbReference>
<evidence type="ECO:0000256" key="2">
    <source>
        <dbReference type="ARBA" id="ARBA00022679"/>
    </source>
</evidence>
<gene>
    <name evidence="6" type="ORF">JF922_25865</name>
</gene>
<feature type="active site" description="Proton acceptor" evidence="4">
    <location>
        <position position="118"/>
    </location>
</feature>
<organism evidence="6 7">
    <name type="scientific">Candidatus Nephthysia bennettiae</name>
    <dbReference type="NCBI Taxonomy" id="3127016"/>
    <lineage>
        <taxon>Bacteria</taxon>
        <taxon>Bacillati</taxon>
        <taxon>Candidatus Dormiibacterota</taxon>
        <taxon>Candidatus Dormibacteria</taxon>
        <taxon>Candidatus Dormibacterales</taxon>
        <taxon>Candidatus Dormibacteraceae</taxon>
        <taxon>Candidatus Nephthysia</taxon>
    </lineage>
</organism>
<keyword evidence="4" id="KW-0479">Metal-binding</keyword>
<dbReference type="PROSITE" id="PS50305">
    <property type="entry name" value="SIRTUIN"/>
    <property type="match status" value="1"/>
</dbReference>
<keyword evidence="2" id="KW-0808">Transferase</keyword>
<dbReference type="GO" id="GO:0046872">
    <property type="term" value="F:metal ion binding"/>
    <property type="evidence" value="ECO:0007669"/>
    <property type="project" value="UniProtKB-KW"/>
</dbReference>
<feature type="binding site" evidence="4">
    <location>
        <position position="150"/>
    </location>
    <ligand>
        <name>Zn(2+)</name>
        <dbReference type="ChEBI" id="CHEBI:29105"/>
    </ligand>
</feature>
<dbReference type="Gene3D" id="3.40.50.1220">
    <property type="entry name" value="TPP-binding domain"/>
    <property type="match status" value="1"/>
</dbReference>
<dbReference type="InterPro" id="IPR050134">
    <property type="entry name" value="NAD-dep_sirtuin_deacylases"/>
</dbReference>
<feature type="binding site" evidence="4">
    <location>
        <position position="126"/>
    </location>
    <ligand>
        <name>Zn(2+)</name>
        <dbReference type="ChEBI" id="CHEBI:29105"/>
    </ligand>
</feature>
<feature type="domain" description="Deacetylase sirtuin-type" evidence="5">
    <location>
        <begin position="1"/>
        <end position="248"/>
    </location>
</feature>
<dbReference type="NCBIfam" id="NF001753">
    <property type="entry name" value="PRK00481.1-3"/>
    <property type="match status" value="1"/>
</dbReference>
<dbReference type="InterPro" id="IPR003000">
    <property type="entry name" value="Sirtuin"/>
</dbReference>
<keyword evidence="7" id="KW-1185">Reference proteome</keyword>
<accession>A0A934NC17</accession>
<evidence type="ECO:0000256" key="4">
    <source>
        <dbReference type="PROSITE-ProRule" id="PRU00236"/>
    </source>
</evidence>
<dbReference type="PANTHER" id="PTHR11085">
    <property type="entry name" value="NAD-DEPENDENT PROTEIN DEACYLASE SIRTUIN-5, MITOCHONDRIAL-RELATED"/>
    <property type="match status" value="1"/>
</dbReference>